<feature type="binding site" evidence="4">
    <location>
        <position position="128"/>
    </location>
    <ligand>
        <name>pyridoxal 5'-phosphate</name>
        <dbReference type="ChEBI" id="CHEBI:597326"/>
    </ligand>
</feature>
<comment type="similarity">
    <text evidence="4 5">Belongs to the kynureninase family.</text>
</comment>
<comment type="pathway">
    <text evidence="4 5">Amino-acid degradation; L-kynurenine degradation; L-alanine and anthranilate from L-kynurenine: step 1/1.</text>
</comment>
<comment type="function">
    <text evidence="4 5">Catalyzes the cleavage of L-kynurenine (L-Kyn) and L-3-hydroxykynurenine (L-3OHKyn) into anthranilic acid (AA) and 3-hydroxyanthranilic acid (3-OHAA), respectively.</text>
</comment>
<dbReference type="EMBL" id="ML975156">
    <property type="protein sequence ID" value="KAF1813033.1"/>
    <property type="molecule type" value="Genomic_DNA"/>
</dbReference>
<dbReference type="SUPFAM" id="SSF53383">
    <property type="entry name" value="PLP-dependent transferases"/>
    <property type="match status" value="1"/>
</dbReference>
<evidence type="ECO:0000313" key="9">
    <source>
        <dbReference type="RefSeq" id="XP_033534664.1"/>
    </source>
</evidence>
<dbReference type="NCBIfam" id="TIGR01814">
    <property type="entry name" value="kynureninase"/>
    <property type="match status" value="1"/>
</dbReference>
<comment type="catalytic activity">
    <reaction evidence="4 5">
        <text>L-kynurenine + H2O = anthranilate + L-alanine + H(+)</text>
        <dbReference type="Rhea" id="RHEA:16813"/>
        <dbReference type="ChEBI" id="CHEBI:15377"/>
        <dbReference type="ChEBI" id="CHEBI:15378"/>
        <dbReference type="ChEBI" id="CHEBI:16567"/>
        <dbReference type="ChEBI" id="CHEBI:57959"/>
        <dbReference type="ChEBI" id="CHEBI:57972"/>
        <dbReference type="EC" id="3.7.1.3"/>
    </reaction>
</comment>
<feature type="binding site" evidence="4">
    <location>
        <begin position="156"/>
        <end position="159"/>
    </location>
    <ligand>
        <name>pyridoxal 5'-phosphate</name>
        <dbReference type="ChEBI" id="CHEBI:597326"/>
    </ligand>
</feature>
<keyword evidence="3 4" id="KW-0663">Pyridoxal phosphate</keyword>
<name>A0A6G1G4P3_9PEZI</name>
<comment type="pathway">
    <text evidence="4 5">Cofactor biosynthesis; NAD(+) biosynthesis; quinolinate from L-kynurenine: step 2/3.</text>
</comment>
<feature type="binding site" evidence="4">
    <location>
        <position position="241"/>
    </location>
    <ligand>
        <name>pyridoxal 5'-phosphate</name>
        <dbReference type="ChEBI" id="CHEBI:597326"/>
    </ligand>
</feature>
<dbReference type="InterPro" id="IPR000192">
    <property type="entry name" value="Aminotrans_V_dom"/>
</dbReference>
<dbReference type="GO" id="GO:0019441">
    <property type="term" value="P:L-tryptophan catabolic process to kynurenine"/>
    <property type="evidence" value="ECO:0007669"/>
    <property type="project" value="TreeGrafter"/>
</dbReference>
<dbReference type="Gene3D" id="3.40.640.10">
    <property type="entry name" value="Type I PLP-dependent aspartate aminotransferase-like (Major domain)"/>
    <property type="match status" value="1"/>
</dbReference>
<comment type="subunit">
    <text evidence="4 5">Homodimer.</text>
</comment>
<evidence type="ECO:0000256" key="5">
    <source>
        <dbReference type="PIRNR" id="PIRNR038800"/>
    </source>
</evidence>
<dbReference type="UniPathway" id="UPA00334">
    <property type="reaction ID" value="UER00455"/>
</dbReference>
<proteinExistence type="inferred from homology"/>
<evidence type="ECO:0000256" key="4">
    <source>
        <dbReference type="HAMAP-Rule" id="MF_03017"/>
    </source>
</evidence>
<comment type="cofactor">
    <cofactor evidence="4 5">
        <name>pyridoxal 5'-phosphate</name>
        <dbReference type="ChEBI" id="CHEBI:597326"/>
    </cofactor>
</comment>
<feature type="modified residue" description="N6-(pyridoxal phosphate)lysine" evidence="4">
    <location>
        <position position="267"/>
    </location>
</feature>
<dbReference type="Proteomes" id="UP000504638">
    <property type="component" value="Unplaced"/>
</dbReference>
<dbReference type="GO" id="GO:0097053">
    <property type="term" value="P:L-kynurenine catabolic process"/>
    <property type="evidence" value="ECO:0007669"/>
    <property type="project" value="UniProtKB-UniRule"/>
</dbReference>
<dbReference type="GO" id="GO:0034354">
    <property type="term" value="P:'de novo' NAD+ biosynthetic process from L-tryptophan"/>
    <property type="evidence" value="ECO:0007669"/>
    <property type="project" value="UniProtKB-UniRule"/>
</dbReference>
<dbReference type="GO" id="GO:0030170">
    <property type="term" value="F:pyridoxal phosphate binding"/>
    <property type="evidence" value="ECO:0007669"/>
    <property type="project" value="UniProtKB-UniRule"/>
</dbReference>
<dbReference type="PANTHER" id="PTHR14084">
    <property type="entry name" value="KYNURENINASE"/>
    <property type="match status" value="1"/>
</dbReference>
<dbReference type="GO" id="GO:0043420">
    <property type="term" value="P:anthranilate metabolic process"/>
    <property type="evidence" value="ECO:0007669"/>
    <property type="project" value="UniProtKB-UniRule"/>
</dbReference>
<keyword evidence="1 4" id="KW-0662">Pyridine nucleotide biosynthesis</keyword>
<keyword evidence="8" id="KW-1185">Reference proteome</keyword>
<evidence type="ECO:0000256" key="3">
    <source>
        <dbReference type="ARBA" id="ARBA00022898"/>
    </source>
</evidence>
<dbReference type="PANTHER" id="PTHR14084:SF0">
    <property type="entry name" value="KYNURENINASE"/>
    <property type="match status" value="1"/>
</dbReference>
<evidence type="ECO:0000256" key="2">
    <source>
        <dbReference type="ARBA" id="ARBA00022801"/>
    </source>
</evidence>
<dbReference type="InterPro" id="IPR015421">
    <property type="entry name" value="PyrdxlP-dep_Trfase_major"/>
</dbReference>
<keyword evidence="4 5" id="KW-0963">Cytoplasm</keyword>
<dbReference type="RefSeq" id="XP_033534664.1">
    <property type="nucleotide sequence ID" value="XM_033675298.1"/>
</dbReference>
<protein>
    <recommendedName>
        <fullName evidence="4 5">Kynureninase</fullName>
        <ecNumber evidence="4 5">3.7.1.3</ecNumber>
    </recommendedName>
    <alternativeName>
        <fullName evidence="4">Biosynthesis of nicotinic acid protein 5</fullName>
    </alternativeName>
    <alternativeName>
        <fullName evidence="4">L-kynurenine hydrolase</fullName>
    </alternativeName>
</protein>
<gene>
    <name evidence="4" type="primary">BNA5</name>
    <name evidence="7 9" type="ORF">P152DRAFT_336212</name>
</gene>
<dbReference type="InterPro" id="IPR010111">
    <property type="entry name" value="Kynureninase"/>
</dbReference>
<dbReference type="HAMAP" id="MF_01970">
    <property type="entry name" value="Kynureninase"/>
    <property type="match status" value="1"/>
</dbReference>
<keyword evidence="2 4" id="KW-0378">Hydrolase</keyword>
<dbReference type="EC" id="3.7.1.3" evidence="4 5"/>
<dbReference type="Pfam" id="PF22580">
    <property type="entry name" value="KYNU_C"/>
    <property type="match status" value="1"/>
</dbReference>
<evidence type="ECO:0000256" key="1">
    <source>
        <dbReference type="ARBA" id="ARBA00022642"/>
    </source>
</evidence>
<reference evidence="7 9" key="1">
    <citation type="submission" date="2020-01" db="EMBL/GenBank/DDBJ databases">
        <authorList>
            <consortium name="DOE Joint Genome Institute"/>
            <person name="Haridas S."/>
            <person name="Albert R."/>
            <person name="Binder M."/>
            <person name="Bloem J."/>
            <person name="Labutti K."/>
            <person name="Salamov A."/>
            <person name="Andreopoulos B."/>
            <person name="Baker S.E."/>
            <person name="Barry K."/>
            <person name="Bills G."/>
            <person name="Bluhm B.H."/>
            <person name="Cannon C."/>
            <person name="Castanera R."/>
            <person name="Culley D.E."/>
            <person name="Daum C."/>
            <person name="Ezra D."/>
            <person name="Gonzalez J.B."/>
            <person name="Henrissat B."/>
            <person name="Kuo A."/>
            <person name="Liang C."/>
            <person name="Lipzen A."/>
            <person name="Lutzoni F."/>
            <person name="Magnuson J."/>
            <person name="Mondo S."/>
            <person name="Nolan M."/>
            <person name="Ohm R."/>
            <person name="Pangilinan J."/>
            <person name="Park H.-J."/>
            <person name="Ramirez L."/>
            <person name="Alfaro M."/>
            <person name="Sun H."/>
            <person name="Tritt A."/>
            <person name="Yoshinaga Y."/>
            <person name="Zwiers L.-H."/>
            <person name="Turgeon B.G."/>
            <person name="Goodwin S.B."/>
            <person name="Spatafora J.W."/>
            <person name="Crous P.W."/>
            <person name="Grigoriev I.V."/>
        </authorList>
    </citation>
    <scope>NUCLEOTIDE SEQUENCE</scope>
    <source>
        <strain evidence="7 9">CBS 781.70</strain>
    </source>
</reference>
<comment type="subcellular location">
    <subcellularLocation>
        <location evidence="4 5">Cytoplasm</location>
    </subcellularLocation>
</comment>
<dbReference type="OrthoDB" id="5978656at2759"/>
<feature type="binding site" evidence="4">
    <location>
        <position position="311"/>
    </location>
    <ligand>
        <name>pyridoxal 5'-phosphate</name>
        <dbReference type="ChEBI" id="CHEBI:597326"/>
    </ligand>
</feature>
<feature type="binding site" evidence="4">
    <location>
        <position position="339"/>
    </location>
    <ligand>
        <name>pyridoxal 5'-phosphate</name>
        <dbReference type="ChEBI" id="CHEBI:597326"/>
    </ligand>
</feature>
<evidence type="ECO:0000313" key="8">
    <source>
        <dbReference type="Proteomes" id="UP000504638"/>
    </source>
</evidence>
<feature type="binding site" evidence="4">
    <location>
        <position position="244"/>
    </location>
    <ligand>
        <name>pyridoxal 5'-phosphate</name>
        <dbReference type="ChEBI" id="CHEBI:597326"/>
    </ligand>
</feature>
<reference evidence="9" key="2">
    <citation type="submission" date="2020-04" db="EMBL/GenBank/DDBJ databases">
        <authorList>
            <consortium name="NCBI Genome Project"/>
        </authorList>
    </citation>
    <scope>NUCLEOTIDE SEQUENCE</scope>
    <source>
        <strain evidence="9">CBS 781.70</strain>
    </source>
</reference>
<dbReference type="InterPro" id="IPR015422">
    <property type="entry name" value="PyrdxlP-dep_Trfase_small"/>
</dbReference>
<reference evidence="9" key="3">
    <citation type="submission" date="2025-04" db="UniProtKB">
        <authorList>
            <consortium name="RefSeq"/>
        </authorList>
    </citation>
    <scope>IDENTIFICATION</scope>
    <source>
        <strain evidence="9">CBS 781.70</strain>
    </source>
</reference>
<dbReference type="GO" id="GO:0019805">
    <property type="term" value="P:quinolinate biosynthetic process"/>
    <property type="evidence" value="ECO:0007669"/>
    <property type="project" value="UniProtKB-UniRule"/>
</dbReference>
<dbReference type="FunFam" id="3.40.640.10:FF:000031">
    <property type="entry name" value="Kynureninase"/>
    <property type="match status" value="1"/>
</dbReference>
<dbReference type="PIRSF" id="PIRSF038800">
    <property type="entry name" value="KYNU"/>
    <property type="match status" value="1"/>
</dbReference>
<dbReference type="GO" id="GO:0030429">
    <property type="term" value="F:kynureninase activity"/>
    <property type="evidence" value="ECO:0007669"/>
    <property type="project" value="UniProtKB-UniRule"/>
</dbReference>
<sequence>MKSGKYTIEEARQLDAADPLGHLREEFTIPSKGDLKRRNLKHDGDKEPGDEDPSIYLCGNSLGLQPKRTTEYIDRYLKTWGTQGVYGHFKEFDDALTPPWVDIDLAARGRMATVVGANEEEVAIMGTLTANLHFLLASFYKPTKEKYKIIIEGKAFPSDHYAVLSQLAHHSLPAEALITIDPPDPEIHYLPLDHILSTISAHASETALVLLPGVHYYSGQFLEIQKITAHAHGLGITIGWDLAHAVGNVPLALHDWDVDFATWCSYKYLNAGPGAISGLFVHGKHGEVVRSPSATESETEQFEYTPRFSGWWGSEKSTRFRMEPVFRPIPGAAGWQVSNPSVLDTTSLAASLSVFARTSIASLRERSLQLTQYLVELLDHAEDGDTAQGYRIITSRNRDERGAQISIKLDEGLLDKVMEILEKEAVVVDERRPDVVRVAPTPLYNTFEDVWNFVKIFRAACKDAIAAA</sequence>
<comment type="caution">
    <text evidence="4">Lacks conserved residue(s) required for the propagation of feature annotation.</text>
</comment>
<comment type="catalytic activity">
    <reaction evidence="5">
        <text>3-hydroxy-L-kynurenine + H2O = 3-hydroxyanthranilate + L-alanine + H(+)</text>
        <dbReference type="Rhea" id="RHEA:25143"/>
        <dbReference type="ChEBI" id="CHEBI:15377"/>
        <dbReference type="ChEBI" id="CHEBI:15378"/>
        <dbReference type="ChEBI" id="CHEBI:36559"/>
        <dbReference type="ChEBI" id="CHEBI:57972"/>
        <dbReference type="ChEBI" id="CHEBI:58125"/>
        <dbReference type="EC" id="3.7.1.3"/>
    </reaction>
</comment>
<dbReference type="UniPathway" id="UPA00253">
    <property type="reaction ID" value="UER00329"/>
</dbReference>
<evidence type="ECO:0000313" key="7">
    <source>
        <dbReference type="EMBL" id="KAF1813033.1"/>
    </source>
</evidence>
<dbReference type="Gene3D" id="3.90.1150.10">
    <property type="entry name" value="Aspartate Aminotransferase, domain 1"/>
    <property type="match status" value="1"/>
</dbReference>
<evidence type="ECO:0000259" key="6">
    <source>
        <dbReference type="Pfam" id="PF00266"/>
    </source>
</evidence>
<dbReference type="AlphaFoldDB" id="A0A6G1G4P3"/>
<dbReference type="GO" id="GO:0005737">
    <property type="term" value="C:cytoplasm"/>
    <property type="evidence" value="ECO:0007669"/>
    <property type="project" value="UniProtKB-SubCell"/>
</dbReference>
<dbReference type="InterPro" id="IPR015424">
    <property type="entry name" value="PyrdxlP-dep_Trfase"/>
</dbReference>
<feature type="binding site" evidence="4">
    <location>
        <position position="129"/>
    </location>
    <ligand>
        <name>pyridoxal 5'-phosphate</name>
        <dbReference type="ChEBI" id="CHEBI:597326"/>
    </ligand>
</feature>
<organism evidence="7">
    <name type="scientific">Eremomyces bilateralis CBS 781.70</name>
    <dbReference type="NCBI Taxonomy" id="1392243"/>
    <lineage>
        <taxon>Eukaryota</taxon>
        <taxon>Fungi</taxon>
        <taxon>Dikarya</taxon>
        <taxon>Ascomycota</taxon>
        <taxon>Pezizomycotina</taxon>
        <taxon>Dothideomycetes</taxon>
        <taxon>Dothideomycetes incertae sedis</taxon>
        <taxon>Eremomycetales</taxon>
        <taxon>Eremomycetaceae</taxon>
        <taxon>Eremomyces</taxon>
    </lineage>
</organism>
<feature type="binding site" evidence="4">
    <location>
        <position position="266"/>
    </location>
    <ligand>
        <name>pyridoxal 5'-phosphate</name>
        <dbReference type="ChEBI" id="CHEBI:597326"/>
    </ligand>
</feature>
<dbReference type="Pfam" id="PF00266">
    <property type="entry name" value="Aminotran_5"/>
    <property type="match status" value="1"/>
</dbReference>
<feature type="domain" description="Aminotransferase class V" evidence="6">
    <location>
        <begin position="106"/>
        <end position="283"/>
    </location>
</feature>
<accession>A0A6G1G4P3</accession>